<keyword evidence="3" id="KW-0132">Cell division</keyword>
<dbReference type="SMART" id="SM00385">
    <property type="entry name" value="CYCLIN"/>
    <property type="match status" value="2"/>
</dbReference>
<dbReference type="GO" id="GO:0005829">
    <property type="term" value="C:cytosol"/>
    <property type="evidence" value="ECO:0007669"/>
    <property type="project" value="UniProtKB-ARBA"/>
</dbReference>
<dbReference type="InterPro" id="IPR004367">
    <property type="entry name" value="Cyclin_C-dom"/>
</dbReference>
<dbReference type="InterPro" id="IPR006671">
    <property type="entry name" value="Cyclin_N"/>
</dbReference>
<dbReference type="InterPro" id="IPR013763">
    <property type="entry name" value="Cyclin-like_dom"/>
</dbReference>
<comment type="similarity">
    <text evidence="2">Belongs to the cyclin family. Cyclin AB subfamily.</text>
</comment>
<dbReference type="GO" id="GO:0051301">
    <property type="term" value="P:cell division"/>
    <property type="evidence" value="ECO:0007669"/>
    <property type="project" value="UniProtKB-KW"/>
</dbReference>
<evidence type="ECO:0000256" key="6">
    <source>
        <dbReference type="RuleBase" id="RU000383"/>
    </source>
</evidence>
<accession>A0A401PQ31</accession>
<dbReference type="Pfam" id="PF02984">
    <property type="entry name" value="Cyclin_C"/>
    <property type="match status" value="1"/>
</dbReference>
<organism evidence="9 10">
    <name type="scientific">Scyliorhinus torazame</name>
    <name type="common">Cloudy catshark</name>
    <name type="synonym">Catulus torazame</name>
    <dbReference type="NCBI Taxonomy" id="75743"/>
    <lineage>
        <taxon>Eukaryota</taxon>
        <taxon>Metazoa</taxon>
        <taxon>Chordata</taxon>
        <taxon>Craniata</taxon>
        <taxon>Vertebrata</taxon>
        <taxon>Chondrichthyes</taxon>
        <taxon>Elasmobranchii</taxon>
        <taxon>Galeomorphii</taxon>
        <taxon>Galeoidea</taxon>
        <taxon>Carcharhiniformes</taxon>
        <taxon>Scyliorhinidae</taxon>
        <taxon>Scyliorhinus</taxon>
    </lineage>
</organism>
<dbReference type="OrthoDB" id="5590282at2759"/>
<evidence type="ECO:0000313" key="10">
    <source>
        <dbReference type="Proteomes" id="UP000288216"/>
    </source>
</evidence>
<feature type="domain" description="Cyclin-like" evidence="7">
    <location>
        <begin position="261"/>
        <end position="342"/>
    </location>
</feature>
<evidence type="ECO:0000259" key="7">
    <source>
        <dbReference type="SMART" id="SM00385"/>
    </source>
</evidence>
<dbReference type="Gene3D" id="1.10.472.10">
    <property type="entry name" value="Cyclin-like"/>
    <property type="match status" value="2"/>
</dbReference>
<dbReference type="InterPro" id="IPR048258">
    <property type="entry name" value="Cyclins_cyclin-box"/>
</dbReference>
<keyword evidence="4 6" id="KW-0195">Cyclin</keyword>
<feature type="domain" description="Cyclin-like" evidence="7">
    <location>
        <begin position="164"/>
        <end position="248"/>
    </location>
</feature>
<reference evidence="9 10" key="1">
    <citation type="journal article" date="2018" name="Nat. Ecol. Evol.">
        <title>Shark genomes provide insights into elasmobranch evolution and the origin of vertebrates.</title>
        <authorList>
            <person name="Hara Y"/>
            <person name="Yamaguchi K"/>
            <person name="Onimaru K"/>
            <person name="Kadota M"/>
            <person name="Koyanagi M"/>
            <person name="Keeley SD"/>
            <person name="Tatsumi K"/>
            <person name="Tanaka K"/>
            <person name="Motone F"/>
            <person name="Kageyama Y"/>
            <person name="Nozu R"/>
            <person name="Adachi N"/>
            <person name="Nishimura O"/>
            <person name="Nakagawa R"/>
            <person name="Tanegashima C"/>
            <person name="Kiyatake I"/>
            <person name="Matsumoto R"/>
            <person name="Murakumo K"/>
            <person name="Nishida K"/>
            <person name="Terakita A"/>
            <person name="Kuratani S"/>
            <person name="Sato K"/>
            <person name="Hyodo S Kuraku.S."/>
        </authorList>
    </citation>
    <scope>NUCLEOTIDE SEQUENCE [LARGE SCALE GENOMIC DNA]</scope>
</reference>
<evidence type="ECO:0000259" key="8">
    <source>
        <dbReference type="SMART" id="SM01332"/>
    </source>
</evidence>
<dbReference type="Pfam" id="PF00134">
    <property type="entry name" value="Cyclin_N"/>
    <property type="match status" value="1"/>
</dbReference>
<sequence>MTVLEHRVALVNIINKPCATLGLKKVLALKKEYLNLQEQTVIASKMEKTVAPKMEPVERCKQPETPPPKEYCTEEVVKPEQVPPCPSPMDISACPSEEPSEAFSNEILPVEDVDLKDGNNPMLCSEYVKDVYKYLRELEIKQAVRPNYLRERKITGSMRAILIDWLVQVQMQFRLLQETMYLTVFILDRFIQDNPVTKQNLQLVGVTAMLVASKYEEIYPPAVRDFVVITDDAYSCAQIQQMERLILKKLDFSLGKPLPLHFLRRASKIAEIDTVQHTLCKYLMELTMGDYEMVHYPPSLIAASAFHLSQKVFHCGEWTPLLQYYLGYREDELLPVMQHLAKNVVQVNNSLTKHMTIKNKYARNSQMRISTILQLRSVFILDLSKPLMPS</sequence>
<keyword evidence="5" id="KW-0131">Cell cycle</keyword>
<feature type="domain" description="Cyclin C-terminal" evidence="8">
    <location>
        <begin position="257"/>
        <end position="375"/>
    </location>
</feature>
<evidence type="ECO:0000256" key="1">
    <source>
        <dbReference type="ARBA" id="ARBA00003222"/>
    </source>
</evidence>
<dbReference type="SUPFAM" id="SSF47954">
    <property type="entry name" value="Cyclin-like"/>
    <property type="match status" value="2"/>
</dbReference>
<evidence type="ECO:0000256" key="2">
    <source>
        <dbReference type="ARBA" id="ARBA00006955"/>
    </source>
</evidence>
<dbReference type="PANTHER" id="PTHR10177">
    <property type="entry name" value="CYCLINS"/>
    <property type="match status" value="1"/>
</dbReference>
<evidence type="ECO:0000256" key="3">
    <source>
        <dbReference type="ARBA" id="ARBA00022618"/>
    </source>
</evidence>
<evidence type="ECO:0000313" key="9">
    <source>
        <dbReference type="EMBL" id="GCB75232.1"/>
    </source>
</evidence>
<comment type="caution">
    <text evidence="9">The sequence shown here is derived from an EMBL/GenBank/DDBJ whole genome shotgun (WGS) entry which is preliminary data.</text>
</comment>
<dbReference type="STRING" id="75743.A0A401PQ31"/>
<dbReference type="Proteomes" id="UP000288216">
    <property type="component" value="Unassembled WGS sequence"/>
</dbReference>
<protein>
    <submittedName>
        <fullName evidence="9">Uncharacterized protein</fullName>
    </submittedName>
</protein>
<dbReference type="InterPro" id="IPR046965">
    <property type="entry name" value="Cyclin_A/B-like"/>
</dbReference>
<dbReference type="InterPro" id="IPR036915">
    <property type="entry name" value="Cyclin-like_sf"/>
</dbReference>
<proteinExistence type="inferred from homology"/>
<evidence type="ECO:0000256" key="4">
    <source>
        <dbReference type="ARBA" id="ARBA00023127"/>
    </source>
</evidence>
<name>A0A401PQ31_SCYTO</name>
<dbReference type="InterPro" id="IPR039361">
    <property type="entry name" value="Cyclin"/>
</dbReference>
<dbReference type="PROSITE" id="PS00292">
    <property type="entry name" value="CYCLINS"/>
    <property type="match status" value="1"/>
</dbReference>
<dbReference type="PIRSF" id="PIRSF001771">
    <property type="entry name" value="Cyclin_A_B_D_E"/>
    <property type="match status" value="1"/>
</dbReference>
<dbReference type="AlphaFoldDB" id="A0A401PQ31"/>
<keyword evidence="10" id="KW-1185">Reference proteome</keyword>
<evidence type="ECO:0000256" key="5">
    <source>
        <dbReference type="ARBA" id="ARBA00023306"/>
    </source>
</evidence>
<comment type="function">
    <text evidence="1">Essential for the control of the cell cycle at the G2/M (mitosis) transition.</text>
</comment>
<dbReference type="SMART" id="SM01332">
    <property type="entry name" value="Cyclin_C"/>
    <property type="match status" value="1"/>
</dbReference>
<dbReference type="EMBL" id="BFAA01009873">
    <property type="protein sequence ID" value="GCB75232.1"/>
    <property type="molecule type" value="Genomic_DNA"/>
</dbReference>
<dbReference type="CDD" id="cd20507">
    <property type="entry name" value="CYCLIN_CCNB1-like_rpt1"/>
    <property type="match status" value="1"/>
</dbReference>
<dbReference type="FunFam" id="1.10.472.10:FF:000198">
    <property type="entry name" value="G2/mitotic-specific cyclin-B1"/>
    <property type="match status" value="1"/>
</dbReference>
<gene>
    <name evidence="9" type="ORF">scyTo_0016391</name>
</gene>
<dbReference type="OMA" id="GDYEMVH"/>
<dbReference type="GO" id="GO:0044772">
    <property type="term" value="P:mitotic cell cycle phase transition"/>
    <property type="evidence" value="ECO:0007669"/>
    <property type="project" value="InterPro"/>
</dbReference>
<dbReference type="GO" id="GO:0016538">
    <property type="term" value="F:cyclin-dependent protein serine/threonine kinase regulator activity"/>
    <property type="evidence" value="ECO:0007669"/>
    <property type="project" value="InterPro"/>
</dbReference>